<dbReference type="OrthoDB" id="1493084at2"/>
<proteinExistence type="predicted"/>
<dbReference type="RefSeq" id="WP_132511196.1">
    <property type="nucleotide sequence ID" value="NZ_SMKP01000064.1"/>
</dbReference>
<dbReference type="AlphaFoldDB" id="A0A4R4WIT8"/>
<protein>
    <submittedName>
        <fullName evidence="2">Uncharacterized protein</fullName>
    </submittedName>
</protein>
<organism evidence="2 3">
    <name type="scientific">Nonomuraea diastatica</name>
    <dbReference type="NCBI Taxonomy" id="1848329"/>
    <lineage>
        <taxon>Bacteria</taxon>
        <taxon>Bacillati</taxon>
        <taxon>Actinomycetota</taxon>
        <taxon>Actinomycetes</taxon>
        <taxon>Streptosporangiales</taxon>
        <taxon>Streptosporangiaceae</taxon>
        <taxon>Nonomuraea</taxon>
    </lineage>
</organism>
<dbReference type="EMBL" id="SMKP01000064">
    <property type="protein sequence ID" value="TDD18912.1"/>
    <property type="molecule type" value="Genomic_DNA"/>
</dbReference>
<comment type="caution">
    <text evidence="2">The sequence shown here is derived from an EMBL/GenBank/DDBJ whole genome shotgun (WGS) entry which is preliminary data.</text>
</comment>
<feature type="compositionally biased region" description="Basic and acidic residues" evidence="1">
    <location>
        <begin position="28"/>
        <end position="45"/>
    </location>
</feature>
<feature type="compositionally biased region" description="Basic and acidic residues" evidence="1">
    <location>
        <begin position="70"/>
        <end position="86"/>
    </location>
</feature>
<evidence type="ECO:0000256" key="1">
    <source>
        <dbReference type="SAM" id="MobiDB-lite"/>
    </source>
</evidence>
<dbReference type="Proteomes" id="UP000294543">
    <property type="component" value="Unassembled WGS sequence"/>
</dbReference>
<feature type="region of interest" description="Disordered" evidence="1">
    <location>
        <begin position="26"/>
        <end position="86"/>
    </location>
</feature>
<name>A0A4R4WIT8_9ACTN</name>
<evidence type="ECO:0000313" key="2">
    <source>
        <dbReference type="EMBL" id="TDD18912.1"/>
    </source>
</evidence>
<keyword evidence="3" id="KW-1185">Reference proteome</keyword>
<sequence>MPRKVTPAQYNRMVDAHNRKLKQAVNKHNREVKRAIDGYNREARAQRARACQPSATQRRDRATQPPALDDPLRHDCPLPPEHQTRP</sequence>
<gene>
    <name evidence="2" type="ORF">E1294_22565</name>
</gene>
<reference evidence="2 3" key="1">
    <citation type="submission" date="2019-03" db="EMBL/GenBank/DDBJ databases">
        <title>Draft genome sequences of novel Actinobacteria.</title>
        <authorList>
            <person name="Sahin N."/>
            <person name="Ay H."/>
            <person name="Saygin H."/>
        </authorList>
    </citation>
    <scope>NUCLEOTIDE SEQUENCE [LARGE SCALE GENOMIC DNA]</scope>
    <source>
        <strain evidence="2 3">KC712</strain>
    </source>
</reference>
<accession>A0A4R4WIT8</accession>
<evidence type="ECO:0000313" key="3">
    <source>
        <dbReference type="Proteomes" id="UP000294543"/>
    </source>
</evidence>